<evidence type="ECO:0000259" key="2">
    <source>
        <dbReference type="Pfam" id="PF20434"/>
    </source>
</evidence>
<dbReference type="Proteomes" id="UP000567179">
    <property type="component" value="Unassembled WGS sequence"/>
</dbReference>
<dbReference type="InterPro" id="IPR050300">
    <property type="entry name" value="GDXG_lipolytic_enzyme"/>
</dbReference>
<sequence>MDIIAACKIRDISKVIDPTVLAFAPLLKRAKKSILEVPKKTFQYGQTERHQLDVYYPLTSITTETPVLVYVYGGGFNTGEKVISPKSFGLVYTNVAAFFARRGYVVVIPDYRLTPDTQYPGSAEDVRDAVRWVLENPSSLSPTDVLPDIEHLAMLGHSAGAAHIATMLFDPAVIAQDDPLRGRISAALLESPPFDLSEMTLGWDSGPTHAQYWRSLELAKEHDPLHLYRRLSPVAVEKLPPLLMIEAEFEPEWLIRAGDAFQDEVAEKTGKRLTRLIARGHNHISLNWALSTGEGEEWAEDVVAWLESNRS</sequence>
<dbReference type="SUPFAM" id="SSF53474">
    <property type="entry name" value="alpha/beta-Hydrolases"/>
    <property type="match status" value="1"/>
</dbReference>
<gene>
    <name evidence="3" type="ORF">D9619_008658</name>
</gene>
<name>A0A8H5B9V0_9AGAR</name>
<dbReference type="GO" id="GO:0016787">
    <property type="term" value="F:hydrolase activity"/>
    <property type="evidence" value="ECO:0007669"/>
    <property type="project" value="UniProtKB-KW"/>
</dbReference>
<organism evidence="3 4">
    <name type="scientific">Psilocybe cf. subviscida</name>
    <dbReference type="NCBI Taxonomy" id="2480587"/>
    <lineage>
        <taxon>Eukaryota</taxon>
        <taxon>Fungi</taxon>
        <taxon>Dikarya</taxon>
        <taxon>Basidiomycota</taxon>
        <taxon>Agaricomycotina</taxon>
        <taxon>Agaricomycetes</taxon>
        <taxon>Agaricomycetidae</taxon>
        <taxon>Agaricales</taxon>
        <taxon>Agaricineae</taxon>
        <taxon>Strophariaceae</taxon>
        <taxon>Psilocybe</taxon>
    </lineage>
</organism>
<keyword evidence="4" id="KW-1185">Reference proteome</keyword>
<dbReference type="InterPro" id="IPR049492">
    <property type="entry name" value="BD-FAE-like_dom"/>
</dbReference>
<comment type="caution">
    <text evidence="3">The sequence shown here is derived from an EMBL/GenBank/DDBJ whole genome shotgun (WGS) entry which is preliminary data.</text>
</comment>
<dbReference type="AlphaFoldDB" id="A0A8H5B9V0"/>
<dbReference type="InterPro" id="IPR029058">
    <property type="entry name" value="AB_hydrolase_fold"/>
</dbReference>
<dbReference type="OrthoDB" id="433474at2759"/>
<keyword evidence="1" id="KW-0378">Hydrolase</keyword>
<evidence type="ECO:0000256" key="1">
    <source>
        <dbReference type="ARBA" id="ARBA00022801"/>
    </source>
</evidence>
<reference evidence="3 4" key="1">
    <citation type="journal article" date="2020" name="ISME J.">
        <title>Uncovering the hidden diversity of litter-decomposition mechanisms in mushroom-forming fungi.</title>
        <authorList>
            <person name="Floudas D."/>
            <person name="Bentzer J."/>
            <person name="Ahren D."/>
            <person name="Johansson T."/>
            <person name="Persson P."/>
            <person name="Tunlid A."/>
        </authorList>
    </citation>
    <scope>NUCLEOTIDE SEQUENCE [LARGE SCALE GENOMIC DNA]</scope>
    <source>
        <strain evidence="3 4">CBS 101986</strain>
    </source>
</reference>
<accession>A0A8H5B9V0</accession>
<evidence type="ECO:0000313" key="4">
    <source>
        <dbReference type="Proteomes" id="UP000567179"/>
    </source>
</evidence>
<feature type="domain" description="BD-FAE-like" evidence="2">
    <location>
        <begin position="52"/>
        <end position="168"/>
    </location>
</feature>
<protein>
    <recommendedName>
        <fullName evidence="2">BD-FAE-like domain-containing protein</fullName>
    </recommendedName>
</protein>
<dbReference type="Gene3D" id="3.40.50.1820">
    <property type="entry name" value="alpha/beta hydrolase"/>
    <property type="match status" value="1"/>
</dbReference>
<dbReference type="EMBL" id="JAACJJ010000029">
    <property type="protein sequence ID" value="KAF5319329.1"/>
    <property type="molecule type" value="Genomic_DNA"/>
</dbReference>
<dbReference type="Pfam" id="PF20434">
    <property type="entry name" value="BD-FAE"/>
    <property type="match status" value="1"/>
</dbReference>
<proteinExistence type="predicted"/>
<dbReference type="PANTHER" id="PTHR48081">
    <property type="entry name" value="AB HYDROLASE SUPERFAMILY PROTEIN C4A8.06C"/>
    <property type="match status" value="1"/>
</dbReference>
<evidence type="ECO:0000313" key="3">
    <source>
        <dbReference type="EMBL" id="KAF5319329.1"/>
    </source>
</evidence>